<dbReference type="GO" id="GO:0031992">
    <property type="term" value="F:energy transducer activity"/>
    <property type="evidence" value="ECO:0007669"/>
    <property type="project" value="TreeGrafter"/>
</dbReference>
<feature type="domain" description="TonB C-terminal" evidence="1">
    <location>
        <begin position="69"/>
        <end position="127"/>
    </location>
</feature>
<dbReference type="EMBL" id="RQTJ01000002">
    <property type="protein sequence ID" value="RRA96694.1"/>
    <property type="molecule type" value="Genomic_DNA"/>
</dbReference>
<dbReference type="InterPro" id="IPR051045">
    <property type="entry name" value="TonB-dependent_transducer"/>
</dbReference>
<evidence type="ECO:0000313" key="3">
    <source>
        <dbReference type="Proteomes" id="UP000268372"/>
    </source>
</evidence>
<dbReference type="GO" id="GO:0098797">
    <property type="term" value="C:plasma membrane protein complex"/>
    <property type="evidence" value="ECO:0007669"/>
    <property type="project" value="TreeGrafter"/>
</dbReference>
<dbReference type="Proteomes" id="UP000268372">
    <property type="component" value="Unassembled WGS sequence"/>
</dbReference>
<keyword evidence="3" id="KW-1185">Reference proteome</keyword>
<proteinExistence type="predicted"/>
<dbReference type="SUPFAM" id="SSF74653">
    <property type="entry name" value="TolA/TonB C-terminal domain"/>
    <property type="match status" value="1"/>
</dbReference>
<reference evidence="2 3" key="1">
    <citation type="submission" date="2018-11" db="EMBL/GenBank/DDBJ databases">
        <title>Flavobacterium sp. nov., YIM 102796 draft genome.</title>
        <authorList>
            <person name="Li G."/>
            <person name="Jiang Y."/>
        </authorList>
    </citation>
    <scope>NUCLEOTIDE SEQUENCE [LARGE SCALE GENOMIC DNA]</scope>
    <source>
        <strain evidence="2 3">YIM 102796</strain>
    </source>
</reference>
<accession>A0A3P1B6S9</accession>
<name>A0A3P1B6S9_9FLAO</name>
<dbReference type="AlphaFoldDB" id="A0A3P1B6S9"/>
<organism evidence="2 3">
    <name type="scientific">Paenimyroides viscosum</name>
    <dbReference type="NCBI Taxonomy" id="2488729"/>
    <lineage>
        <taxon>Bacteria</taxon>
        <taxon>Pseudomonadati</taxon>
        <taxon>Bacteroidota</taxon>
        <taxon>Flavobacteriia</taxon>
        <taxon>Flavobacteriales</taxon>
        <taxon>Flavobacteriaceae</taxon>
        <taxon>Paenimyroides</taxon>
    </lineage>
</organism>
<dbReference type="InterPro" id="IPR037682">
    <property type="entry name" value="TonB_C"/>
</dbReference>
<evidence type="ECO:0000313" key="2">
    <source>
        <dbReference type="EMBL" id="RRA96694.1"/>
    </source>
</evidence>
<dbReference type="PANTHER" id="PTHR33446:SF2">
    <property type="entry name" value="PROTEIN TONB"/>
    <property type="match status" value="1"/>
</dbReference>
<dbReference type="RefSeq" id="WP_124898108.1">
    <property type="nucleotide sequence ID" value="NZ_RQTJ01000002.1"/>
</dbReference>
<comment type="caution">
    <text evidence="2">The sequence shown here is derived from an EMBL/GenBank/DDBJ whole genome shotgun (WGS) entry which is preliminary data.</text>
</comment>
<dbReference type="PANTHER" id="PTHR33446">
    <property type="entry name" value="PROTEIN TONB-RELATED"/>
    <property type="match status" value="1"/>
</dbReference>
<evidence type="ECO:0000259" key="1">
    <source>
        <dbReference type="Pfam" id="PF03544"/>
    </source>
</evidence>
<protein>
    <recommendedName>
        <fullName evidence="1">TonB C-terminal domain-containing protein</fullName>
    </recommendedName>
</protein>
<gene>
    <name evidence="2" type="ORF">EG242_01250</name>
</gene>
<dbReference type="GO" id="GO:0055085">
    <property type="term" value="P:transmembrane transport"/>
    <property type="evidence" value="ECO:0007669"/>
    <property type="project" value="InterPro"/>
</dbReference>
<dbReference type="Gene3D" id="3.30.1150.10">
    <property type="match status" value="1"/>
</dbReference>
<dbReference type="OrthoDB" id="1095452at2"/>
<dbReference type="Pfam" id="PF03544">
    <property type="entry name" value="TonB_C"/>
    <property type="match status" value="1"/>
</dbReference>
<sequence length="283" mass="32741">MKNTILVFFFLFIGFKTIAQETIDVDDIKVHSFVQRKAEPKEGLQYFYKNYMRKFNSAKFSSSTGTLDVRLKFVVEKDGTFSGIQVLNESTEGLGEEAIRVLKTMPVWKPATHNGKIVRSAFTLPIKIRVNEEDEKTEDIDELEETDAIITASIVETEYFKFDCNQCSVRDTGLATADYRIENKDKTVEYQVTIMQMPEDLGNEMVEMLDNNVKDPLTTFEISFLNMSMKEFGFYDVYLKNPYIQIFSFYKNGHFISISAGSYKPELAVRFMNELKETFKLKL</sequence>